<dbReference type="EMBL" id="JAATLJ010000002">
    <property type="protein sequence ID" value="NIZ41327.1"/>
    <property type="molecule type" value="Genomic_DNA"/>
</dbReference>
<dbReference type="AlphaFoldDB" id="A0A968KTD7"/>
<evidence type="ECO:0000313" key="1">
    <source>
        <dbReference type="EMBL" id="NIZ41327.1"/>
    </source>
</evidence>
<organism evidence="1 2">
    <name type="scientific">Entomospira entomophila</name>
    <dbReference type="NCBI Taxonomy" id="2719988"/>
    <lineage>
        <taxon>Bacteria</taxon>
        <taxon>Pseudomonadati</taxon>
        <taxon>Spirochaetota</taxon>
        <taxon>Spirochaetia</taxon>
        <taxon>Spirochaetales</taxon>
        <taxon>Spirochaetaceae</taxon>
        <taxon>Entomospira</taxon>
    </lineage>
</organism>
<dbReference type="Pfam" id="PF03266">
    <property type="entry name" value="NTPase_1"/>
    <property type="match status" value="1"/>
</dbReference>
<gene>
    <name evidence="1" type="ORF">HCT14_07395</name>
</gene>
<reference evidence="1 2" key="1">
    <citation type="submission" date="2020-03" db="EMBL/GenBank/DDBJ databases">
        <title>Spirochaetal bacteria isolated from arthropods constitute a novel genus Entomospira genus novum within the order Spirochaetales.</title>
        <authorList>
            <person name="Grana-Miraglia L."/>
            <person name="Sikutova S."/>
            <person name="Fingerle V."/>
            <person name="Sing A."/>
            <person name="Castillo-Ramirez S."/>
            <person name="Margos G."/>
            <person name="Rudolf I."/>
        </authorList>
    </citation>
    <scope>NUCLEOTIDE SEQUENCE [LARGE SCALE GENOMIC DNA]</scope>
    <source>
        <strain evidence="1 2">BR193</strain>
    </source>
</reference>
<dbReference type="Proteomes" id="UP000711995">
    <property type="component" value="Unassembled WGS sequence"/>
</dbReference>
<dbReference type="SUPFAM" id="SSF52540">
    <property type="entry name" value="P-loop containing nucleoside triphosphate hydrolases"/>
    <property type="match status" value="1"/>
</dbReference>
<dbReference type="GO" id="GO:0017111">
    <property type="term" value="F:ribonucleoside triphosphate phosphatase activity"/>
    <property type="evidence" value="ECO:0007669"/>
    <property type="project" value="InterPro"/>
</dbReference>
<dbReference type="InterPro" id="IPR004948">
    <property type="entry name" value="Nuc-triphosphatase_THEP1"/>
</dbReference>
<dbReference type="Gene3D" id="3.40.50.300">
    <property type="entry name" value="P-loop containing nucleotide triphosphate hydrolases"/>
    <property type="match status" value="1"/>
</dbReference>
<sequence length="171" mass="19810">MNNLCITGSQQVGKSYLINQLIYHLNLSCHGFQTSSPIQFDRECYGYQLHSLCPVFDNDQIIMKITGEQRELFPAVFDDLGVRALESVTANIVVFDELGRIEKDSYLFQQLVKDFFERDVIVLSVLKKEEIDWIAPLKHRADTIYIDLDDTPYDRAFTTIRLWLEALLPSQ</sequence>
<protein>
    <recommendedName>
        <fullName evidence="3">NTPase</fullName>
    </recommendedName>
</protein>
<dbReference type="RefSeq" id="WP_167700945.1">
    <property type="nucleotide sequence ID" value="NZ_CP118175.1"/>
</dbReference>
<evidence type="ECO:0000313" key="2">
    <source>
        <dbReference type="Proteomes" id="UP000711995"/>
    </source>
</evidence>
<dbReference type="InterPro" id="IPR027417">
    <property type="entry name" value="P-loop_NTPase"/>
</dbReference>
<accession>A0A968KTD7</accession>
<comment type="caution">
    <text evidence="1">The sequence shown here is derived from an EMBL/GenBank/DDBJ whole genome shotgun (WGS) entry which is preliminary data.</text>
</comment>
<name>A0A968KTD7_9SPIO</name>
<evidence type="ECO:0008006" key="3">
    <source>
        <dbReference type="Google" id="ProtNLM"/>
    </source>
</evidence>
<proteinExistence type="predicted"/>
<keyword evidence="2" id="KW-1185">Reference proteome</keyword>